<dbReference type="PeptideAtlas" id="Q6ZUQ1"/>
<dbReference type="BioGRID-ORCS" id="401647">
    <property type="hits" value="8 hits in 1139 CRISPR screens"/>
</dbReference>
<accession>Q6ZUQ1</accession>
<dbReference type="DNASU" id="401647"/>
<dbReference type="AlphaFoldDB" id="Q6ZUQ1"/>
<name>Q6ZUQ1_HUMAN</name>
<dbReference type="RefSeq" id="NP_001010917.1">
    <property type="nucleotide sequence ID" value="NM_001010917.2"/>
</dbReference>
<proteinExistence type="evidence at transcript level"/>
<dbReference type="KEGG" id="hsa:401647"/>
<dbReference type="OrthoDB" id="2190159at2759"/>
<dbReference type="EMBL" id="AK125454">
    <property type="protein sequence ID" value="BAC86168.1"/>
    <property type="molecule type" value="mRNA"/>
</dbReference>
<feature type="compositionally biased region" description="Low complexity" evidence="1">
    <location>
        <begin position="69"/>
        <end position="80"/>
    </location>
</feature>
<feature type="region of interest" description="Disordered" evidence="1">
    <location>
        <begin position="54"/>
        <end position="92"/>
    </location>
</feature>
<dbReference type="GeneID" id="401647"/>
<evidence type="ECO:0000256" key="1">
    <source>
        <dbReference type="SAM" id="MobiDB-lite"/>
    </source>
</evidence>
<protein>
    <submittedName>
        <fullName evidence="2">cDNA FLJ43465 fis, clone OCBBF2036476</fullName>
    </submittedName>
</protein>
<evidence type="ECO:0000313" key="2">
    <source>
        <dbReference type="EMBL" id="BAC86168.1"/>
    </source>
</evidence>
<organism evidence="2">
    <name type="scientific">Homo sapiens</name>
    <name type="common">Human</name>
    <dbReference type="NCBI Taxonomy" id="9606"/>
    <lineage>
        <taxon>Eukaryota</taxon>
        <taxon>Metazoa</taxon>
        <taxon>Chordata</taxon>
        <taxon>Craniata</taxon>
        <taxon>Vertebrata</taxon>
        <taxon>Euteleostomi</taxon>
        <taxon>Mammalia</taxon>
        <taxon>Eutheria</taxon>
        <taxon>Euarchontoglires</taxon>
        <taxon>Primates</taxon>
        <taxon>Haplorrhini</taxon>
        <taxon>Catarrhini</taxon>
        <taxon>Hominidae</taxon>
        <taxon>Homo</taxon>
    </lineage>
</organism>
<dbReference type="DisGeNET" id="401647"/>
<dbReference type="CTD" id="401647"/>
<sequence>MGCARRHAGPRGSPVKGSGGLDSLWAWGGVVSLCWLSYRWWPVSPGSGCSHVPAPTLPARDRPHQDPGAAPASARLSPRSQVRPQPLRHASGSSCCTCSSPCASTLLSGFLPLATGRVCVKPQGLQKLEVPLSGRIMHCTRGIKGGDRKNYGCCDTSPTAPRLAATATRRDFSVASRGVGQRWSLVTFSLGPAPGLSSLGNSTSLSTPLEGLTMRGAQTGGITTWFGLYHSPRDKARQTPLHIRSEFELWLHDTDT</sequence>
<reference evidence="2" key="1">
    <citation type="submission" date="2003-07" db="EMBL/GenBank/DDBJ databases">
        <title>NEDO human cDNA sequencing project.</title>
        <authorList>
            <person name="Oshima A."/>
            <person name="Takahashi-Fujii A."/>
            <person name="Tanase T."/>
            <person name="Imose N."/>
            <person name="Takeuchi K."/>
            <person name="Arita M."/>
            <person name="Musashino K."/>
            <person name="Yuuki H."/>
            <person name="Hara H."/>
            <person name="Sugiyama T."/>
            <person name="Irie R."/>
            <person name="Otsuki T."/>
            <person name="Sato H."/>
            <person name="Ota T."/>
            <person name="Wakamatsu A."/>
            <person name="Ishii S."/>
            <person name="Yamamoto J."/>
            <person name="Isono Y."/>
            <person name="Kawai-Hio Y."/>
            <person name="Saito K."/>
            <person name="Nishikawa T."/>
            <person name="Kimura K."/>
            <person name="Yamashita H."/>
            <person name="Matsuo K."/>
            <person name="Nakamura Y."/>
            <person name="Sekine M."/>
            <person name="Kikuchi H."/>
            <person name="Kanda K."/>
            <person name="Wagatsuma M."/>
            <person name="Murakawa K."/>
            <person name="Kanehori K."/>
            <person name="Sugiyama A."/>
            <person name="Kawakami B."/>
            <person name="Suzuki Y."/>
            <person name="Sugano S."/>
            <person name="Nagahari K."/>
            <person name="Masuho Y."/>
            <person name="Nagai K."/>
            <person name="Isogai T."/>
        </authorList>
    </citation>
    <scope>NUCLEOTIDE SEQUENCE</scope>
    <source>
        <tissue evidence="2">Brain</tissue>
    </source>
</reference>